<feature type="binding site" evidence="21">
    <location>
        <position position="204"/>
    </location>
    <ligand>
        <name>Zn(2+)</name>
        <dbReference type="ChEBI" id="CHEBI:29105"/>
        <note>catalytic</note>
    </ligand>
</feature>
<evidence type="ECO:0000256" key="7">
    <source>
        <dbReference type="ARBA" id="ARBA00022475"/>
    </source>
</evidence>
<dbReference type="FunFam" id="1.25.50.20:FF:000001">
    <property type="entry name" value="Aminopeptidase"/>
    <property type="match status" value="1"/>
</dbReference>
<gene>
    <name evidence="27" type="ORF">SK128_002659</name>
</gene>
<dbReference type="GO" id="GO:0070006">
    <property type="term" value="F:metalloaminopeptidase activity"/>
    <property type="evidence" value="ECO:0007669"/>
    <property type="project" value="TreeGrafter"/>
</dbReference>
<dbReference type="GO" id="GO:0043171">
    <property type="term" value="P:peptide catabolic process"/>
    <property type="evidence" value="ECO:0007669"/>
    <property type="project" value="TreeGrafter"/>
</dbReference>
<feature type="binding site" evidence="21">
    <location>
        <position position="185"/>
    </location>
    <ligand>
        <name>Zn(2+)</name>
        <dbReference type="ChEBI" id="CHEBI:29105"/>
        <note>catalytic</note>
    </ligand>
</feature>
<feature type="non-terminal residue" evidence="27">
    <location>
        <position position="1"/>
    </location>
</feature>
<feature type="domain" description="ERAP1-like C-terminal" evidence="25">
    <location>
        <begin position="409"/>
        <end position="726"/>
    </location>
</feature>
<keyword evidence="8 23" id="KW-0645">Protease</keyword>
<keyword evidence="28" id="KW-1185">Reference proteome</keyword>
<evidence type="ECO:0000256" key="2">
    <source>
        <dbReference type="ARBA" id="ARBA00004401"/>
    </source>
</evidence>
<evidence type="ECO:0000256" key="4">
    <source>
        <dbReference type="ARBA" id="ARBA00010136"/>
    </source>
</evidence>
<dbReference type="Gene3D" id="1.25.50.20">
    <property type="match status" value="1"/>
</dbReference>
<evidence type="ECO:0000256" key="5">
    <source>
        <dbReference type="ARBA" id="ARBA00011748"/>
    </source>
</evidence>
<name>A0AAN8XJ01_HALRR</name>
<evidence type="ECO:0000256" key="17">
    <source>
        <dbReference type="ARBA" id="ARBA00023136"/>
    </source>
</evidence>
<dbReference type="GO" id="GO:0005737">
    <property type="term" value="C:cytoplasm"/>
    <property type="evidence" value="ECO:0007669"/>
    <property type="project" value="TreeGrafter"/>
</dbReference>
<keyword evidence="11 23" id="KW-0378">Hydrolase</keyword>
<keyword evidence="17" id="KW-0472">Membrane</keyword>
<dbReference type="InterPro" id="IPR014782">
    <property type="entry name" value="Peptidase_M1_dom"/>
</dbReference>
<dbReference type="FunFam" id="1.10.390.10:FF:000016">
    <property type="entry name" value="Glutamyl aminopeptidase"/>
    <property type="match status" value="1"/>
</dbReference>
<evidence type="ECO:0000256" key="3">
    <source>
        <dbReference type="ARBA" id="ARBA00004609"/>
    </source>
</evidence>
<evidence type="ECO:0000256" key="10">
    <source>
        <dbReference type="ARBA" id="ARBA00022723"/>
    </source>
</evidence>
<evidence type="ECO:0000313" key="28">
    <source>
        <dbReference type="Proteomes" id="UP001381693"/>
    </source>
</evidence>
<reference evidence="27 28" key="1">
    <citation type="submission" date="2023-11" db="EMBL/GenBank/DDBJ databases">
        <title>Halocaridina rubra genome assembly.</title>
        <authorList>
            <person name="Smith C."/>
        </authorList>
    </citation>
    <scope>NUCLEOTIDE SEQUENCE [LARGE SCALE GENOMIC DNA]</scope>
    <source>
        <strain evidence="27">EP-1</strain>
        <tissue evidence="27">Whole</tissue>
    </source>
</reference>
<evidence type="ECO:0000313" key="27">
    <source>
        <dbReference type="EMBL" id="KAK7085111.1"/>
    </source>
</evidence>
<dbReference type="InterPro" id="IPR027268">
    <property type="entry name" value="Peptidase_M4/M1_CTD_sf"/>
</dbReference>
<dbReference type="SUPFAM" id="SSF55486">
    <property type="entry name" value="Metalloproteases ('zincins'), catalytic domain"/>
    <property type="match status" value="1"/>
</dbReference>
<dbReference type="GO" id="GO:0005886">
    <property type="term" value="C:plasma membrane"/>
    <property type="evidence" value="ECO:0007669"/>
    <property type="project" value="UniProtKB-SubCell"/>
</dbReference>
<keyword evidence="16 23" id="KW-0482">Metalloprotease</keyword>
<dbReference type="GO" id="GO:0006508">
    <property type="term" value="P:proteolysis"/>
    <property type="evidence" value="ECO:0007669"/>
    <property type="project" value="UniProtKB-KW"/>
</dbReference>
<evidence type="ECO:0000256" key="18">
    <source>
        <dbReference type="ARBA" id="ARBA00023157"/>
    </source>
</evidence>
<evidence type="ECO:0000256" key="6">
    <source>
        <dbReference type="ARBA" id="ARBA00022438"/>
    </source>
</evidence>
<dbReference type="FunFam" id="2.60.40.1910:FF:000003">
    <property type="entry name" value="Aminopeptidase"/>
    <property type="match status" value="1"/>
</dbReference>
<dbReference type="AlphaFoldDB" id="A0AAN8XJ01"/>
<evidence type="ECO:0000256" key="16">
    <source>
        <dbReference type="ARBA" id="ARBA00023049"/>
    </source>
</evidence>
<dbReference type="PANTHER" id="PTHR11533">
    <property type="entry name" value="PROTEASE M1 ZINC METALLOPROTEASE"/>
    <property type="match status" value="1"/>
</dbReference>
<dbReference type="EC" id="3.4.11.-" evidence="23"/>
<keyword evidence="9" id="KW-0812">Transmembrane</keyword>
<dbReference type="InterPro" id="IPR024571">
    <property type="entry name" value="ERAP1-like_C_dom"/>
</dbReference>
<dbReference type="InterPro" id="IPR001930">
    <property type="entry name" value="Peptidase_M1"/>
</dbReference>
<feature type="active site" description="Proton acceptor" evidence="20">
    <location>
        <position position="182"/>
    </location>
</feature>
<evidence type="ECO:0000256" key="15">
    <source>
        <dbReference type="ARBA" id="ARBA00022989"/>
    </source>
</evidence>
<dbReference type="Pfam" id="PF11838">
    <property type="entry name" value="ERAP1_C"/>
    <property type="match status" value="1"/>
</dbReference>
<evidence type="ECO:0000256" key="8">
    <source>
        <dbReference type="ARBA" id="ARBA00022670"/>
    </source>
</evidence>
<feature type="binding site" evidence="21">
    <location>
        <position position="181"/>
    </location>
    <ligand>
        <name>Zn(2+)</name>
        <dbReference type="ChEBI" id="CHEBI:29105"/>
        <note>catalytic</note>
    </ligand>
</feature>
<protein>
    <recommendedName>
        <fullName evidence="23">Aminopeptidase</fullName>
        <ecNumber evidence="23">3.4.11.-</ecNumber>
    </recommendedName>
</protein>
<dbReference type="GO" id="GO:0042277">
    <property type="term" value="F:peptide binding"/>
    <property type="evidence" value="ECO:0007669"/>
    <property type="project" value="TreeGrafter"/>
</dbReference>
<dbReference type="InterPro" id="IPR050344">
    <property type="entry name" value="Peptidase_M1_aminopeptidases"/>
</dbReference>
<keyword evidence="14" id="KW-0735">Signal-anchor</keyword>
<evidence type="ECO:0000256" key="20">
    <source>
        <dbReference type="PIRSR" id="PIRSR634016-1"/>
    </source>
</evidence>
<evidence type="ECO:0000259" key="26">
    <source>
        <dbReference type="Pfam" id="PF17900"/>
    </source>
</evidence>
<comment type="caution">
    <text evidence="27">The sequence shown here is derived from an EMBL/GenBank/DDBJ whole genome shotgun (WGS) entry which is preliminary data.</text>
</comment>
<keyword evidence="15" id="KW-1133">Transmembrane helix</keyword>
<comment type="similarity">
    <text evidence="4 23">Belongs to the peptidase M1 family.</text>
</comment>
<dbReference type="Gene3D" id="2.60.40.1910">
    <property type="match status" value="1"/>
</dbReference>
<feature type="site" description="Transition state stabilizer" evidence="22">
    <location>
        <position position="267"/>
    </location>
</feature>
<evidence type="ECO:0000256" key="9">
    <source>
        <dbReference type="ARBA" id="ARBA00022692"/>
    </source>
</evidence>
<evidence type="ECO:0000256" key="12">
    <source>
        <dbReference type="ARBA" id="ARBA00022833"/>
    </source>
</evidence>
<evidence type="ECO:0000256" key="22">
    <source>
        <dbReference type="PIRSR" id="PIRSR634016-4"/>
    </source>
</evidence>
<keyword evidence="12 21" id="KW-0862">Zinc</keyword>
<keyword evidence="7" id="KW-1003">Cell membrane</keyword>
<sequence length="750" mass="87189">SIATSKFQPTDARSAFPCFDEPSFKSSFNTTLVRPTEGYIALSNMPVQKERANYPSPGLTEVIFEKSVPMVTYLACFIVCDFEYVEVMTKENKPFRVYATADQMNRTVYARDIGVDVLNYFEEYFEVEYPLPKQDMIAIPDFISGAMEHWGLITYREVNLLYDDKGSSSYNKQRVASVIAHELAHMWFGNLVTLDWWDDLWLNEGFASYIEYKGVANYEKDWDMEGQFVIDDLQRVMVLDAQLSSHPIVQAVNHPDEITEIFDSISYSKGASVLRMLENFMGPDEFRKGVRNFLRRFKYANAITQDLWDELEKVSAAKLDISRIMDTWTRQMGYPVLSVKKAIANSNKLEVRQSRFLLDPTAVSADDSPYNYRWDVPVTFVTDTSSRIQVWFDKDMDKLVMDMPPGATWIKMNVGQYGYYKVNYEASMWQDLISLLKDNHTALSAPDRSSLLDDAFSLAAADQLPYDTVLSLVSYMKKETHYIPWKTVGSHLSKMGRLLRKTKAYPYFRKYIVNLVKDHVERLGWNDEGSHLERRNRLNLMALACNNGYDPCIEGAYQRLVLWIQNPSYFIPPNTRSLVYKYGMEKAAFEEWETMQERYATEVNAQEKSKLAVGLSSSKEDWITERWMALAKNESIVRGQDYLIMLSNIASNPWNTHIVWSFVKANWPYLVERFSLNNRYLGRMVKDVSTRFTSQNELDDLKEFFEKYPNAGSGARSRKQALEEIQKNVGWIDKHSEHLYEWFFKNSIKM</sequence>
<dbReference type="PANTHER" id="PTHR11533:SF276">
    <property type="entry name" value="GLUTAMYL AMINOPEPTIDASE"/>
    <property type="match status" value="1"/>
</dbReference>
<dbReference type="Pfam" id="PF01433">
    <property type="entry name" value="Peptidase_M1"/>
    <property type="match status" value="1"/>
</dbReference>
<dbReference type="SUPFAM" id="SSF63737">
    <property type="entry name" value="Leukotriene A4 hydrolase N-terminal domain"/>
    <property type="match status" value="1"/>
</dbReference>
<keyword evidence="19" id="KW-0325">Glycoprotein</keyword>
<dbReference type="GO" id="GO:0008270">
    <property type="term" value="F:zinc ion binding"/>
    <property type="evidence" value="ECO:0007669"/>
    <property type="project" value="UniProtKB-UniRule"/>
</dbReference>
<comment type="subunit">
    <text evidence="5">Homodimer; disulfide-linked.</text>
</comment>
<dbReference type="Pfam" id="PF17900">
    <property type="entry name" value="Peptidase_M1_N"/>
    <property type="match status" value="1"/>
</dbReference>
<keyword evidence="18" id="KW-1015">Disulfide bond</keyword>
<dbReference type="InterPro" id="IPR034016">
    <property type="entry name" value="M1_APN-typ"/>
</dbReference>
<evidence type="ECO:0000256" key="11">
    <source>
        <dbReference type="ARBA" id="ARBA00022801"/>
    </source>
</evidence>
<evidence type="ECO:0000259" key="25">
    <source>
        <dbReference type="Pfam" id="PF11838"/>
    </source>
</evidence>
<dbReference type="GO" id="GO:0005615">
    <property type="term" value="C:extracellular space"/>
    <property type="evidence" value="ECO:0007669"/>
    <property type="project" value="TreeGrafter"/>
</dbReference>
<evidence type="ECO:0000259" key="24">
    <source>
        <dbReference type="Pfam" id="PF01433"/>
    </source>
</evidence>
<dbReference type="Proteomes" id="UP001381693">
    <property type="component" value="Unassembled WGS sequence"/>
</dbReference>
<comment type="catalytic activity">
    <reaction evidence="1">
        <text>Release of N-terminal glutamate (and to a lesser extent aspartate) from a peptide.</text>
        <dbReference type="EC" id="3.4.11.7"/>
    </reaction>
</comment>
<keyword evidence="10 21" id="KW-0479">Metal-binding</keyword>
<proteinExistence type="inferred from homology"/>
<comment type="subcellular location">
    <subcellularLocation>
        <location evidence="3">Cell membrane</location>
        <topology evidence="3">Lipid-anchor</topology>
        <topology evidence="3">GPI-anchor</topology>
    </subcellularLocation>
    <subcellularLocation>
        <location evidence="2">Cell membrane</location>
        <topology evidence="2">Single-pass type II membrane protein</topology>
    </subcellularLocation>
</comment>
<evidence type="ECO:0000256" key="13">
    <source>
        <dbReference type="ARBA" id="ARBA00022837"/>
    </source>
</evidence>
<comment type="cofactor">
    <cofactor evidence="21 23">
        <name>Zn(2+)</name>
        <dbReference type="ChEBI" id="CHEBI:29105"/>
    </cofactor>
    <text evidence="21 23">Binds 1 zinc ion per subunit.</text>
</comment>
<keyword evidence="6 23" id="KW-0031">Aminopeptidase</keyword>
<dbReference type="Gene3D" id="1.10.390.10">
    <property type="entry name" value="Neutral Protease Domain 2"/>
    <property type="match status" value="1"/>
</dbReference>
<evidence type="ECO:0000256" key="19">
    <source>
        <dbReference type="ARBA" id="ARBA00023180"/>
    </source>
</evidence>
<evidence type="ECO:0000256" key="14">
    <source>
        <dbReference type="ARBA" id="ARBA00022968"/>
    </source>
</evidence>
<dbReference type="Gene3D" id="2.60.40.1730">
    <property type="entry name" value="tricorn interacting facor f3 domain"/>
    <property type="match status" value="1"/>
</dbReference>
<dbReference type="InterPro" id="IPR042097">
    <property type="entry name" value="Aminopeptidase_N-like_N_sf"/>
</dbReference>
<dbReference type="InterPro" id="IPR045357">
    <property type="entry name" value="Aminopeptidase_N-like_N"/>
</dbReference>
<evidence type="ECO:0000256" key="21">
    <source>
        <dbReference type="PIRSR" id="PIRSR634016-3"/>
    </source>
</evidence>
<dbReference type="CDD" id="cd09601">
    <property type="entry name" value="M1_APN-Q_like"/>
    <property type="match status" value="1"/>
</dbReference>
<organism evidence="27 28">
    <name type="scientific">Halocaridina rubra</name>
    <name type="common">Hawaiian red shrimp</name>
    <dbReference type="NCBI Taxonomy" id="373956"/>
    <lineage>
        <taxon>Eukaryota</taxon>
        <taxon>Metazoa</taxon>
        <taxon>Ecdysozoa</taxon>
        <taxon>Arthropoda</taxon>
        <taxon>Crustacea</taxon>
        <taxon>Multicrustacea</taxon>
        <taxon>Malacostraca</taxon>
        <taxon>Eumalacostraca</taxon>
        <taxon>Eucarida</taxon>
        <taxon>Decapoda</taxon>
        <taxon>Pleocyemata</taxon>
        <taxon>Caridea</taxon>
        <taxon>Atyoidea</taxon>
        <taxon>Atyidae</taxon>
        <taxon>Halocaridina</taxon>
    </lineage>
</organism>
<evidence type="ECO:0000256" key="23">
    <source>
        <dbReference type="RuleBase" id="RU364040"/>
    </source>
</evidence>
<keyword evidence="13" id="KW-0106">Calcium</keyword>
<evidence type="ECO:0000256" key="1">
    <source>
        <dbReference type="ARBA" id="ARBA00001703"/>
    </source>
</evidence>
<accession>A0AAN8XJ01</accession>
<feature type="domain" description="Peptidase M1 membrane alanine aminopeptidase" evidence="24">
    <location>
        <begin position="109"/>
        <end position="328"/>
    </location>
</feature>
<dbReference type="PRINTS" id="PR00756">
    <property type="entry name" value="ALADIPTASE"/>
</dbReference>
<dbReference type="GO" id="GO:0004230">
    <property type="term" value="F:glutamyl aminopeptidase activity"/>
    <property type="evidence" value="ECO:0007669"/>
    <property type="project" value="UniProtKB-EC"/>
</dbReference>
<feature type="domain" description="Aminopeptidase N-like N-terminal" evidence="26">
    <location>
        <begin position="2"/>
        <end position="74"/>
    </location>
</feature>
<dbReference type="EMBL" id="JAXCGZ010001899">
    <property type="protein sequence ID" value="KAK7085111.1"/>
    <property type="molecule type" value="Genomic_DNA"/>
</dbReference>